<dbReference type="InterPro" id="IPR041698">
    <property type="entry name" value="Methyltransf_25"/>
</dbReference>
<keyword evidence="3" id="KW-1185">Reference proteome</keyword>
<dbReference type="EMBL" id="JANHOH010000001">
    <property type="protein sequence ID" value="MCQ6956497.1"/>
    <property type="molecule type" value="Genomic_DNA"/>
</dbReference>
<dbReference type="GO" id="GO:0008168">
    <property type="term" value="F:methyltransferase activity"/>
    <property type="evidence" value="ECO:0007669"/>
    <property type="project" value="UniProtKB-KW"/>
</dbReference>
<feature type="domain" description="Methyltransferase" evidence="1">
    <location>
        <begin position="41"/>
        <end position="129"/>
    </location>
</feature>
<gene>
    <name evidence="2" type="ORF">NPE20_00940</name>
</gene>
<name>A0ABT1SW54_9SPHI</name>
<keyword evidence="2" id="KW-0808">Transferase</keyword>
<reference evidence="2 3" key="1">
    <citation type="submission" date="2022-07" db="EMBL/GenBank/DDBJ databases">
        <title>Mucilaginibacter sp. JC4.</title>
        <authorList>
            <person name="Le V."/>
            <person name="Ko S.-R."/>
            <person name="Ahn C.-Y."/>
            <person name="Oh H.-M."/>
        </authorList>
    </citation>
    <scope>NUCLEOTIDE SEQUENCE [LARGE SCALE GENOMIC DNA]</scope>
    <source>
        <strain evidence="2 3">JC4</strain>
    </source>
</reference>
<accession>A0ABT1SW54</accession>
<dbReference type="SUPFAM" id="SSF53335">
    <property type="entry name" value="S-adenosyl-L-methionine-dependent methyltransferases"/>
    <property type="match status" value="1"/>
</dbReference>
<dbReference type="CDD" id="cd02440">
    <property type="entry name" value="AdoMet_MTases"/>
    <property type="match status" value="1"/>
</dbReference>
<evidence type="ECO:0000259" key="1">
    <source>
        <dbReference type="Pfam" id="PF13649"/>
    </source>
</evidence>
<comment type="caution">
    <text evidence="2">The sequence shown here is derived from an EMBL/GenBank/DDBJ whole genome shotgun (WGS) entry which is preliminary data.</text>
</comment>
<dbReference type="RefSeq" id="WP_256536713.1">
    <property type="nucleotide sequence ID" value="NZ_JANHOH010000001.1"/>
</dbReference>
<organism evidence="2 3">
    <name type="scientific">Mucilaginibacter aquariorum</name>
    <dbReference type="NCBI Taxonomy" id="2967225"/>
    <lineage>
        <taxon>Bacteria</taxon>
        <taxon>Pseudomonadati</taxon>
        <taxon>Bacteroidota</taxon>
        <taxon>Sphingobacteriia</taxon>
        <taxon>Sphingobacteriales</taxon>
        <taxon>Sphingobacteriaceae</taxon>
        <taxon>Mucilaginibacter</taxon>
    </lineage>
</organism>
<dbReference type="Pfam" id="PF13649">
    <property type="entry name" value="Methyltransf_25"/>
    <property type="match status" value="1"/>
</dbReference>
<dbReference type="Gene3D" id="3.40.50.150">
    <property type="entry name" value="Vaccinia Virus protein VP39"/>
    <property type="match status" value="1"/>
</dbReference>
<sequence>MDKQFWDARYNDPAYAYGTEPNLFFAEQLQRLRPCAILMPADGEGRNGVFAATLGWQVTACDLSSAGRDKALVLAATQQVDLNYIVGDLNTLQFEANAFDAIGLIYAHFPADQKSRLHRQLDRYLKPGGVIIFEAFSKAHLELRQVNPEVGGPTELAMLFSAAELQTDFPNYTIQLLEEIETTLLEGQYHRGKSAIVRFVGIKQ</sequence>
<dbReference type="GO" id="GO:0032259">
    <property type="term" value="P:methylation"/>
    <property type="evidence" value="ECO:0007669"/>
    <property type="project" value="UniProtKB-KW"/>
</dbReference>
<dbReference type="Proteomes" id="UP001204376">
    <property type="component" value="Unassembled WGS sequence"/>
</dbReference>
<dbReference type="InterPro" id="IPR029063">
    <property type="entry name" value="SAM-dependent_MTases_sf"/>
</dbReference>
<keyword evidence="2" id="KW-0489">Methyltransferase</keyword>
<evidence type="ECO:0000313" key="2">
    <source>
        <dbReference type="EMBL" id="MCQ6956497.1"/>
    </source>
</evidence>
<protein>
    <submittedName>
        <fullName evidence="2">Class I SAM-dependent methyltransferase</fullName>
    </submittedName>
</protein>
<evidence type="ECO:0000313" key="3">
    <source>
        <dbReference type="Proteomes" id="UP001204376"/>
    </source>
</evidence>
<proteinExistence type="predicted"/>